<dbReference type="AlphaFoldDB" id="A0A846X2Y8"/>
<keyword evidence="2" id="KW-1185">Reference proteome</keyword>
<dbReference type="RefSeq" id="WP_168545910.1">
    <property type="nucleotide sequence ID" value="NZ_BAAAKS010000064.1"/>
</dbReference>
<accession>A0A846X2Y8</accession>
<evidence type="ECO:0000313" key="2">
    <source>
        <dbReference type="Proteomes" id="UP000582646"/>
    </source>
</evidence>
<sequence length="72" mass="8102">MEINPHFGQFEEPTAGEVRTKFVELMAVLPSPDEMNDLQLDRCAEVLAQVSIDTIDALKLMEAEIVRRGLDD</sequence>
<dbReference type="EMBL" id="JAAXOQ010000012">
    <property type="protein sequence ID" value="NKY18885.1"/>
    <property type="molecule type" value="Genomic_DNA"/>
</dbReference>
<reference evidence="1 2" key="1">
    <citation type="submission" date="2020-04" db="EMBL/GenBank/DDBJ databases">
        <title>MicrobeNet Type strains.</title>
        <authorList>
            <person name="Nicholson A.C."/>
        </authorList>
    </citation>
    <scope>NUCLEOTIDE SEQUENCE [LARGE SCALE GENOMIC DNA]</scope>
    <source>
        <strain evidence="1 2">DSM 44113</strain>
    </source>
</reference>
<gene>
    <name evidence="1" type="ORF">HF999_10945</name>
</gene>
<evidence type="ECO:0000313" key="1">
    <source>
        <dbReference type="EMBL" id="NKY18885.1"/>
    </source>
</evidence>
<organism evidence="1 2">
    <name type="scientific">Tsukamurella spumae</name>
    <dbReference type="NCBI Taxonomy" id="44753"/>
    <lineage>
        <taxon>Bacteria</taxon>
        <taxon>Bacillati</taxon>
        <taxon>Actinomycetota</taxon>
        <taxon>Actinomycetes</taxon>
        <taxon>Mycobacteriales</taxon>
        <taxon>Tsukamurellaceae</taxon>
        <taxon>Tsukamurella</taxon>
    </lineage>
</organism>
<comment type="caution">
    <text evidence="1">The sequence shown here is derived from an EMBL/GenBank/DDBJ whole genome shotgun (WGS) entry which is preliminary data.</text>
</comment>
<name>A0A846X2Y8_9ACTN</name>
<dbReference type="Proteomes" id="UP000582646">
    <property type="component" value="Unassembled WGS sequence"/>
</dbReference>
<protein>
    <submittedName>
        <fullName evidence="1">Uncharacterized protein</fullName>
    </submittedName>
</protein>
<proteinExistence type="predicted"/>